<evidence type="ECO:0000313" key="1">
    <source>
        <dbReference type="EMBL" id="VDC71096.1"/>
    </source>
</evidence>
<protein>
    <submittedName>
        <fullName evidence="1">Uncharacterized protein</fullName>
    </submittedName>
</protein>
<organism evidence="1">
    <name type="scientific">Brassica campestris</name>
    <name type="common">Field mustard</name>
    <dbReference type="NCBI Taxonomy" id="3711"/>
    <lineage>
        <taxon>Eukaryota</taxon>
        <taxon>Viridiplantae</taxon>
        <taxon>Streptophyta</taxon>
        <taxon>Embryophyta</taxon>
        <taxon>Tracheophyta</taxon>
        <taxon>Spermatophyta</taxon>
        <taxon>Magnoliopsida</taxon>
        <taxon>eudicotyledons</taxon>
        <taxon>Gunneridae</taxon>
        <taxon>Pentapetalae</taxon>
        <taxon>rosids</taxon>
        <taxon>malvids</taxon>
        <taxon>Brassicales</taxon>
        <taxon>Brassicaceae</taxon>
        <taxon>Brassiceae</taxon>
        <taxon>Brassica</taxon>
    </lineage>
</organism>
<dbReference type="AlphaFoldDB" id="A0A3P5YTL6"/>
<accession>A0A3P5YTL6</accession>
<gene>
    <name evidence="1" type="ORF">BRAA05T20810Z</name>
</gene>
<name>A0A3P5YTL6_BRACM</name>
<dbReference type="EMBL" id="LR031570">
    <property type="protein sequence ID" value="VDC71096.1"/>
    <property type="molecule type" value="Genomic_DNA"/>
</dbReference>
<proteinExistence type="predicted"/>
<sequence>MAILVPGVLLKHMNTDVKITENTCPLSYKSLASSLL</sequence>
<reference evidence="1" key="1">
    <citation type="submission" date="2018-11" db="EMBL/GenBank/DDBJ databases">
        <authorList>
            <consortium name="Genoscope - CEA"/>
            <person name="William W."/>
        </authorList>
    </citation>
    <scope>NUCLEOTIDE SEQUENCE</scope>
</reference>